<reference evidence="1" key="1">
    <citation type="submission" date="2023-05" db="EMBL/GenBank/DDBJ databases">
        <authorList>
            <consortium name="ELIXIR-Norway"/>
        </authorList>
    </citation>
    <scope>NUCLEOTIDE SEQUENCE</scope>
</reference>
<accession>A0AC59ZR15</accession>
<evidence type="ECO:0000313" key="2">
    <source>
        <dbReference type="Proteomes" id="UP001162501"/>
    </source>
</evidence>
<protein>
    <submittedName>
        <fullName evidence="1">Uncharacterized protein</fullName>
    </submittedName>
</protein>
<name>A0AC59ZR15_RANTA</name>
<reference evidence="1" key="2">
    <citation type="submission" date="2025-03" db="EMBL/GenBank/DDBJ databases">
        <authorList>
            <consortium name="ELIXIR-Norway"/>
            <consortium name="Elixir Norway"/>
        </authorList>
    </citation>
    <scope>NUCLEOTIDE SEQUENCE</scope>
</reference>
<sequence>MKAEAGPTGRGEDVINFRGSLQWSPADHVMLASPRAAVGTRGRLILQDLCHPALPLNKSRLHRVSHGAFHGLFLAHDTSSLGSSTTSGVACTSSDVLRSLSLACLQPAQPSASPGSYSALKLDSLRKFPLHLPKSSQPGLHAACALL</sequence>
<evidence type="ECO:0000313" key="1">
    <source>
        <dbReference type="EMBL" id="CAN0490915.1"/>
    </source>
</evidence>
<organism evidence="1 2">
    <name type="scientific">Rangifer tarandus platyrhynchus</name>
    <name type="common">Svalbard reindeer</name>
    <dbReference type="NCBI Taxonomy" id="3082113"/>
    <lineage>
        <taxon>Eukaryota</taxon>
        <taxon>Metazoa</taxon>
        <taxon>Chordata</taxon>
        <taxon>Craniata</taxon>
        <taxon>Vertebrata</taxon>
        <taxon>Euteleostomi</taxon>
        <taxon>Mammalia</taxon>
        <taxon>Eutheria</taxon>
        <taxon>Laurasiatheria</taxon>
        <taxon>Artiodactyla</taxon>
        <taxon>Ruminantia</taxon>
        <taxon>Pecora</taxon>
        <taxon>Cervidae</taxon>
        <taxon>Odocoileinae</taxon>
        <taxon>Rangifer</taxon>
    </lineage>
</organism>
<gene>
    <name evidence="1" type="ORF">MRATA1EN22A_LOCUS21628</name>
</gene>
<proteinExistence type="predicted"/>
<dbReference type="EMBL" id="OX596117">
    <property type="protein sequence ID" value="CAN0490915.1"/>
    <property type="molecule type" value="Genomic_DNA"/>
</dbReference>
<dbReference type="Proteomes" id="UP001162501">
    <property type="component" value="Chromosome 33"/>
</dbReference>